<feature type="compositionally biased region" description="Low complexity" evidence="1">
    <location>
        <begin position="251"/>
        <end position="263"/>
    </location>
</feature>
<organism evidence="3 4">
    <name type="scientific">Carassius auratus</name>
    <name type="common">Goldfish</name>
    <dbReference type="NCBI Taxonomy" id="7957"/>
    <lineage>
        <taxon>Eukaryota</taxon>
        <taxon>Metazoa</taxon>
        <taxon>Chordata</taxon>
        <taxon>Craniata</taxon>
        <taxon>Vertebrata</taxon>
        <taxon>Euteleostomi</taxon>
        <taxon>Actinopterygii</taxon>
        <taxon>Neopterygii</taxon>
        <taxon>Teleostei</taxon>
        <taxon>Ostariophysi</taxon>
        <taxon>Cypriniformes</taxon>
        <taxon>Cyprinidae</taxon>
        <taxon>Cyprininae</taxon>
        <taxon>Carassius</taxon>
    </lineage>
</organism>
<sequence length="448" mass="49711">MCYFLNHSLCESRLFSSLTLAVMELFIFIVFQLLTEVQSYNALQKPFISVNNDEQLNIACEIPLSVRADSICSLYTKDDVLLFHRVSHWSQSGGNLCIFYLSRSELFTQSVNSRELSCVYSLKTEPENRSPHSDTITISNTIPITVTVTIRDTINFRDTITTRDSTSTTTEHTTTTTAPTSFQSKTSLPTSTAKETELNVISTSEITTYSKTEVQSKTSLPTSTAKTTLTVLTVMSTSEKTTYSKADDQSKTSLPTSKSKTTLSSVENSTLEPVWFIVLVSSGAAVIVSGLICFCRFASKKRRKLSMKPDVSSQGIGMSCSGPAETYFMITSVPATSQPISEGLKHPESHQDSTADPKDSYSFITSVNTIYQPSDVLVNKQQKQGNPENKEVCVNTVTPQKHITLHHEQNTNTFISCMSLRMFITCTPQSLTNQFSPKQKITCTVWCR</sequence>
<evidence type="ECO:0000313" key="3">
    <source>
        <dbReference type="Proteomes" id="UP000515129"/>
    </source>
</evidence>
<keyword evidence="2" id="KW-0472">Membrane</keyword>
<keyword evidence="2" id="KW-0812">Transmembrane</keyword>
<dbReference type="GeneID" id="113055367"/>
<evidence type="ECO:0000256" key="2">
    <source>
        <dbReference type="SAM" id="Phobius"/>
    </source>
</evidence>
<feature type="transmembrane region" description="Helical" evidence="2">
    <location>
        <begin position="274"/>
        <end position="298"/>
    </location>
</feature>
<proteinExistence type="predicted"/>
<dbReference type="KEGG" id="caua:113055367"/>
<gene>
    <name evidence="4" type="primary">LOC113055367</name>
</gene>
<dbReference type="Proteomes" id="UP000515129">
    <property type="component" value="Chromosome 36"/>
</dbReference>
<accession>A0A6P6KYW8</accession>
<reference evidence="4" key="1">
    <citation type="submission" date="2025-08" db="UniProtKB">
        <authorList>
            <consortium name="RefSeq"/>
        </authorList>
    </citation>
    <scope>IDENTIFICATION</scope>
    <source>
        <strain evidence="4">Wakin</strain>
        <tissue evidence="4">Muscle</tissue>
    </source>
</reference>
<dbReference type="RefSeq" id="XP_026077423.1">
    <property type="nucleotide sequence ID" value="XM_026221638.1"/>
</dbReference>
<protein>
    <submittedName>
        <fullName evidence="4">Cell wall protein DAN4-like isoform X1</fullName>
    </submittedName>
</protein>
<name>A0A6P6KYW8_CARAU</name>
<keyword evidence="2" id="KW-1133">Transmembrane helix</keyword>
<feature type="compositionally biased region" description="Low complexity" evidence="1">
    <location>
        <begin position="164"/>
        <end position="186"/>
    </location>
</feature>
<keyword evidence="3" id="KW-1185">Reference proteome</keyword>
<feature type="transmembrane region" description="Helical" evidence="2">
    <location>
        <begin position="12"/>
        <end position="34"/>
    </location>
</feature>
<evidence type="ECO:0000313" key="4">
    <source>
        <dbReference type="RefSeq" id="XP_026077423.1"/>
    </source>
</evidence>
<feature type="region of interest" description="Disordered" evidence="1">
    <location>
        <begin position="164"/>
        <end position="193"/>
    </location>
</feature>
<evidence type="ECO:0000256" key="1">
    <source>
        <dbReference type="SAM" id="MobiDB-lite"/>
    </source>
</evidence>
<dbReference type="AlphaFoldDB" id="A0A6P6KYW8"/>
<feature type="region of interest" description="Disordered" evidence="1">
    <location>
        <begin position="242"/>
        <end position="263"/>
    </location>
</feature>
<dbReference type="OrthoDB" id="8938325at2759"/>